<dbReference type="Proteomes" id="UP000612055">
    <property type="component" value="Unassembled WGS sequence"/>
</dbReference>
<comment type="caution">
    <text evidence="2">The sequence shown here is derived from an EMBL/GenBank/DDBJ whole genome shotgun (WGS) entry which is preliminary data.</text>
</comment>
<gene>
    <name evidence="2" type="ORF">HYH03_011822</name>
</gene>
<proteinExistence type="predicted"/>
<dbReference type="OrthoDB" id="538640at2759"/>
<dbReference type="PANTHER" id="PTHR28055">
    <property type="entry name" value="ALTERED INHERITANCE OF MITOCHONDRIA PROTEIN 41, MITOCHONDRIAL"/>
    <property type="match status" value="1"/>
</dbReference>
<sequence>MLARTATAHTAAMASRSLRLLHSRAVCAPATFSHARQLVRLQQLSLAPVQRERQSAPGQRGFAAAAAAAGGAAGPGLVDRIKSDMKDAMKAKDQVRLDAIRFLSAAIKQREIDMRESGGAMSDDEVIKVIQKLVKQRKDSIESYKSGGRDDLVAKEQAELGLLEAYLPAMMSREEVEALVLQVIAELGASGPKAMGPVMKAVTARSGGRADNKAISDVAKAKLQPPK</sequence>
<organism evidence="2 3">
    <name type="scientific">Edaphochlamys debaryana</name>
    <dbReference type="NCBI Taxonomy" id="47281"/>
    <lineage>
        <taxon>Eukaryota</taxon>
        <taxon>Viridiplantae</taxon>
        <taxon>Chlorophyta</taxon>
        <taxon>core chlorophytes</taxon>
        <taxon>Chlorophyceae</taxon>
        <taxon>CS clade</taxon>
        <taxon>Chlamydomonadales</taxon>
        <taxon>Chlamydomonadales incertae sedis</taxon>
        <taxon>Edaphochlamys</taxon>
    </lineage>
</organism>
<reference evidence="2" key="1">
    <citation type="journal article" date="2020" name="bioRxiv">
        <title>Comparative genomics of Chlamydomonas.</title>
        <authorList>
            <person name="Craig R.J."/>
            <person name="Hasan A.R."/>
            <person name="Ness R.W."/>
            <person name="Keightley P.D."/>
        </authorList>
    </citation>
    <scope>NUCLEOTIDE SEQUENCE</scope>
    <source>
        <strain evidence="2">CCAP 11/70</strain>
    </source>
</reference>
<accession>A0A836BUS7</accession>
<feature type="region of interest" description="Disordered" evidence="1">
    <location>
        <begin position="206"/>
        <end position="227"/>
    </location>
</feature>
<dbReference type="InterPro" id="IPR019004">
    <property type="entry name" value="YqeY/Aim41"/>
</dbReference>
<protein>
    <submittedName>
        <fullName evidence="2">Uncharacterized protein</fullName>
    </submittedName>
</protein>
<dbReference type="Gene3D" id="1.10.1510.10">
    <property type="entry name" value="Uncharacterised protein YqeY/AIM41 PF09424, N-terminal domain"/>
    <property type="match status" value="1"/>
</dbReference>
<dbReference type="InterPro" id="IPR042184">
    <property type="entry name" value="YqeY/Aim41_N"/>
</dbReference>
<dbReference type="Pfam" id="PF09424">
    <property type="entry name" value="YqeY"/>
    <property type="match status" value="1"/>
</dbReference>
<dbReference type="Gene3D" id="1.10.10.410">
    <property type="match status" value="1"/>
</dbReference>
<dbReference type="PANTHER" id="PTHR28055:SF1">
    <property type="entry name" value="ALTERED INHERITANCE OF MITOCHONDRIA PROTEIN 41, MITOCHONDRIAL"/>
    <property type="match status" value="1"/>
</dbReference>
<dbReference type="InterPro" id="IPR003789">
    <property type="entry name" value="Asn/Gln_tRNA_amidoTrase-B-like"/>
</dbReference>
<dbReference type="InterPro" id="IPR023168">
    <property type="entry name" value="GatB_Yqey_C_2"/>
</dbReference>
<name>A0A836BUS7_9CHLO</name>
<dbReference type="EMBL" id="JAEHOE010000070">
    <property type="protein sequence ID" value="KAG2489715.1"/>
    <property type="molecule type" value="Genomic_DNA"/>
</dbReference>
<dbReference type="GO" id="GO:0016884">
    <property type="term" value="F:carbon-nitrogen ligase activity, with glutamine as amido-N-donor"/>
    <property type="evidence" value="ECO:0007669"/>
    <property type="project" value="InterPro"/>
</dbReference>
<keyword evidence="3" id="KW-1185">Reference proteome</keyword>
<dbReference type="AlphaFoldDB" id="A0A836BUS7"/>
<evidence type="ECO:0000313" key="3">
    <source>
        <dbReference type="Proteomes" id="UP000612055"/>
    </source>
</evidence>
<evidence type="ECO:0000256" key="1">
    <source>
        <dbReference type="SAM" id="MobiDB-lite"/>
    </source>
</evidence>
<dbReference type="SUPFAM" id="SSF89095">
    <property type="entry name" value="GatB/YqeY motif"/>
    <property type="match status" value="1"/>
</dbReference>
<evidence type="ECO:0000313" key="2">
    <source>
        <dbReference type="EMBL" id="KAG2489715.1"/>
    </source>
</evidence>